<evidence type="ECO:0000313" key="2">
    <source>
        <dbReference type="Proteomes" id="UP000789901"/>
    </source>
</evidence>
<feature type="non-terminal residue" evidence="1">
    <location>
        <position position="1"/>
    </location>
</feature>
<gene>
    <name evidence="1" type="ORF">GMARGA_LOCUS41787</name>
</gene>
<name>A0ABN7XDP1_GIGMA</name>
<proteinExistence type="predicted"/>
<evidence type="ECO:0000313" key="1">
    <source>
        <dbReference type="EMBL" id="CAG8852966.1"/>
    </source>
</evidence>
<dbReference type="EMBL" id="CAJVQB010118259">
    <property type="protein sequence ID" value="CAG8852966.1"/>
    <property type="molecule type" value="Genomic_DNA"/>
</dbReference>
<comment type="caution">
    <text evidence="1">The sequence shown here is derived from an EMBL/GenBank/DDBJ whole genome shotgun (WGS) entry which is preliminary data.</text>
</comment>
<reference evidence="1 2" key="1">
    <citation type="submission" date="2021-06" db="EMBL/GenBank/DDBJ databases">
        <authorList>
            <person name="Kallberg Y."/>
            <person name="Tangrot J."/>
            <person name="Rosling A."/>
        </authorList>
    </citation>
    <scope>NUCLEOTIDE SEQUENCE [LARGE SCALE GENOMIC DNA]</scope>
    <source>
        <strain evidence="1 2">120-4 pot B 10/14</strain>
    </source>
</reference>
<keyword evidence="2" id="KW-1185">Reference proteome</keyword>
<accession>A0ABN7XDP1</accession>
<dbReference type="Proteomes" id="UP000789901">
    <property type="component" value="Unassembled WGS sequence"/>
</dbReference>
<organism evidence="1 2">
    <name type="scientific">Gigaspora margarita</name>
    <dbReference type="NCBI Taxonomy" id="4874"/>
    <lineage>
        <taxon>Eukaryota</taxon>
        <taxon>Fungi</taxon>
        <taxon>Fungi incertae sedis</taxon>
        <taxon>Mucoromycota</taxon>
        <taxon>Glomeromycotina</taxon>
        <taxon>Glomeromycetes</taxon>
        <taxon>Diversisporales</taxon>
        <taxon>Gigasporaceae</taxon>
        <taxon>Gigaspora</taxon>
    </lineage>
</organism>
<sequence length="132" mass="15390">MFLNGLKDNNATFVAVAAPKNSKNLSKAIAVARRVEASNYYGQQLSKYEMYSREKCEERSHIARNCMSEKSKYPYNNQRKEKENFNLTKNISFCELEDTNDEEIYIVNNITSIKATKRLANFKWEDRLLKSS</sequence>
<protein>
    <submittedName>
        <fullName evidence="1">4884_t:CDS:1</fullName>
    </submittedName>
</protein>